<keyword evidence="4" id="KW-1185">Reference proteome</keyword>
<dbReference type="Proteomes" id="UP000823775">
    <property type="component" value="Unassembled WGS sequence"/>
</dbReference>
<dbReference type="EMBL" id="JACEIK010006357">
    <property type="protein sequence ID" value="MCE2055575.1"/>
    <property type="molecule type" value="Genomic_DNA"/>
</dbReference>
<gene>
    <name evidence="3" type="ORF">HAX54_042894</name>
</gene>
<name>A0ABS8W243_DATST</name>
<keyword evidence="2" id="KW-1133">Transmembrane helix</keyword>
<evidence type="ECO:0000256" key="1">
    <source>
        <dbReference type="SAM" id="MobiDB-lite"/>
    </source>
</evidence>
<feature type="transmembrane region" description="Helical" evidence="2">
    <location>
        <begin position="93"/>
        <end position="117"/>
    </location>
</feature>
<comment type="caution">
    <text evidence="3">The sequence shown here is derived from an EMBL/GenBank/DDBJ whole genome shotgun (WGS) entry which is preliminary data.</text>
</comment>
<evidence type="ECO:0000313" key="3">
    <source>
        <dbReference type="EMBL" id="MCE2055575.1"/>
    </source>
</evidence>
<sequence length="130" mass="14387">MESQGKLDSEHDETLRQKDMLSQDAVRIESKSRSLELGHGNSRLPFHDNIIGAVEGIEVAELRKLAAKNNVTCILVFGDSSVDPGNNNHLPTINMSITCLMGWTFTILYLLAGFLMANLPPTSLRRHLVT</sequence>
<dbReference type="Gene3D" id="3.40.50.1110">
    <property type="entry name" value="SGNH hydrolase"/>
    <property type="match status" value="1"/>
</dbReference>
<keyword evidence="2" id="KW-0812">Transmembrane</keyword>
<evidence type="ECO:0000313" key="4">
    <source>
        <dbReference type="Proteomes" id="UP000823775"/>
    </source>
</evidence>
<organism evidence="3 4">
    <name type="scientific">Datura stramonium</name>
    <name type="common">Jimsonweed</name>
    <name type="synonym">Common thornapple</name>
    <dbReference type="NCBI Taxonomy" id="4076"/>
    <lineage>
        <taxon>Eukaryota</taxon>
        <taxon>Viridiplantae</taxon>
        <taxon>Streptophyta</taxon>
        <taxon>Embryophyta</taxon>
        <taxon>Tracheophyta</taxon>
        <taxon>Spermatophyta</taxon>
        <taxon>Magnoliopsida</taxon>
        <taxon>eudicotyledons</taxon>
        <taxon>Gunneridae</taxon>
        <taxon>Pentapetalae</taxon>
        <taxon>asterids</taxon>
        <taxon>lamiids</taxon>
        <taxon>Solanales</taxon>
        <taxon>Solanaceae</taxon>
        <taxon>Solanoideae</taxon>
        <taxon>Datureae</taxon>
        <taxon>Datura</taxon>
    </lineage>
</organism>
<protein>
    <submittedName>
        <fullName evidence="3">Uncharacterized protein</fullName>
    </submittedName>
</protein>
<accession>A0ABS8W243</accession>
<dbReference type="InterPro" id="IPR036514">
    <property type="entry name" value="SGNH_hydro_sf"/>
</dbReference>
<proteinExistence type="predicted"/>
<keyword evidence="2" id="KW-0472">Membrane</keyword>
<reference evidence="3 4" key="1">
    <citation type="journal article" date="2021" name="BMC Genomics">
        <title>Datura genome reveals duplications of psychoactive alkaloid biosynthetic genes and high mutation rate following tissue culture.</title>
        <authorList>
            <person name="Rajewski A."/>
            <person name="Carter-House D."/>
            <person name="Stajich J."/>
            <person name="Litt A."/>
        </authorList>
    </citation>
    <scope>NUCLEOTIDE SEQUENCE [LARGE SCALE GENOMIC DNA]</scope>
    <source>
        <strain evidence="3">AR-01</strain>
    </source>
</reference>
<evidence type="ECO:0000256" key="2">
    <source>
        <dbReference type="SAM" id="Phobius"/>
    </source>
</evidence>
<feature type="region of interest" description="Disordered" evidence="1">
    <location>
        <begin position="1"/>
        <end position="25"/>
    </location>
</feature>